<feature type="transmembrane region" description="Helical" evidence="2">
    <location>
        <begin position="97"/>
        <end position="113"/>
    </location>
</feature>
<keyword evidence="2" id="KW-1133">Transmembrane helix</keyword>
<evidence type="ECO:0000313" key="4">
    <source>
        <dbReference type="Proteomes" id="UP000028828"/>
    </source>
</evidence>
<comment type="caution">
    <text evidence="3">The sequence shown here is derived from an EMBL/GenBank/DDBJ whole genome shotgun (WGS) entry which is preliminary data.</text>
</comment>
<dbReference type="Proteomes" id="UP000028828">
    <property type="component" value="Unassembled WGS sequence"/>
</dbReference>
<keyword evidence="2 3" id="KW-0812">Transmembrane</keyword>
<evidence type="ECO:0000256" key="2">
    <source>
        <dbReference type="SAM" id="Phobius"/>
    </source>
</evidence>
<sequence>MKQPDPSQRTRGEPAGARPGERKDFFLSPDSQAPRRAGEQPDSGGAESPHVDVSVISDSGHSVAFVRAATSGCLSAVFSTALFVLRKRQPPSFGWRWHAAAGCGGAAFGWWYSRWKQRVQEQGLARLRKVSGTGTAFMALDSLAPPLPPDVFTEAGEQAAEKLMKQNRFRTG</sequence>
<dbReference type="EMBL" id="AEYI02001610">
    <property type="protein sequence ID" value="KFG35258.1"/>
    <property type="molecule type" value="Genomic_DNA"/>
</dbReference>
<evidence type="ECO:0000313" key="3">
    <source>
        <dbReference type="EMBL" id="KFG35258.1"/>
    </source>
</evidence>
<organism evidence="3 4">
    <name type="scientific">Toxoplasma gondii p89</name>
    <dbReference type="NCBI Taxonomy" id="943119"/>
    <lineage>
        <taxon>Eukaryota</taxon>
        <taxon>Sar</taxon>
        <taxon>Alveolata</taxon>
        <taxon>Apicomplexa</taxon>
        <taxon>Conoidasida</taxon>
        <taxon>Coccidia</taxon>
        <taxon>Eucoccidiorida</taxon>
        <taxon>Eimeriorina</taxon>
        <taxon>Sarcocystidae</taxon>
        <taxon>Toxoplasma</taxon>
    </lineage>
</organism>
<protein>
    <submittedName>
        <fullName evidence="3">Putative transmembrane protein</fullName>
    </submittedName>
</protein>
<evidence type="ECO:0000256" key="1">
    <source>
        <dbReference type="SAM" id="MobiDB-lite"/>
    </source>
</evidence>
<proteinExistence type="predicted"/>
<feature type="transmembrane region" description="Helical" evidence="2">
    <location>
        <begin position="64"/>
        <end position="85"/>
    </location>
</feature>
<dbReference type="AlphaFoldDB" id="A0A086JSZ0"/>
<dbReference type="OrthoDB" id="10333986at2759"/>
<feature type="region of interest" description="Disordered" evidence="1">
    <location>
        <begin position="1"/>
        <end position="53"/>
    </location>
</feature>
<name>A0A086JSZ0_TOXGO</name>
<gene>
    <name evidence="3" type="ORF">TGP89_295035</name>
</gene>
<dbReference type="VEuPathDB" id="ToxoDB:TGP89_295035"/>
<keyword evidence="2" id="KW-0472">Membrane</keyword>
<reference evidence="3 4" key="1">
    <citation type="submission" date="2014-03" db="EMBL/GenBank/DDBJ databases">
        <authorList>
            <person name="Sibley D."/>
            <person name="Venepally P."/>
            <person name="Karamycheva S."/>
            <person name="Hadjithomas M."/>
            <person name="Khan A."/>
            <person name="Brunk B."/>
            <person name="Roos D."/>
            <person name="Caler E."/>
            <person name="Lorenzi H."/>
        </authorList>
    </citation>
    <scope>NUCLEOTIDE SEQUENCE [LARGE SCALE GENOMIC DNA]</scope>
    <source>
        <strain evidence="4">p89</strain>
    </source>
</reference>
<accession>A0A086JSZ0</accession>